<dbReference type="PANTHER" id="PTHR11606:SF13">
    <property type="entry name" value="GLUTAMATE DEHYDROGENASE 1, MITOCHONDRIAL"/>
    <property type="match status" value="1"/>
</dbReference>
<evidence type="ECO:0000256" key="7">
    <source>
        <dbReference type="PIRSR" id="PIRSR000185-2"/>
    </source>
</evidence>
<dbReference type="Gene3D" id="3.40.50.720">
    <property type="entry name" value="NAD(P)-binding Rossmann-like Domain"/>
    <property type="match status" value="1"/>
</dbReference>
<feature type="binding site" evidence="7">
    <location>
        <position position="72"/>
    </location>
    <ligand>
        <name>substrate</name>
    </ligand>
</feature>
<evidence type="ECO:0000256" key="8">
    <source>
        <dbReference type="PIRSR" id="PIRSR000185-3"/>
    </source>
</evidence>
<feature type="binding site" evidence="7">
    <location>
        <position position="96"/>
    </location>
    <ligand>
        <name>substrate</name>
    </ligand>
</feature>
<feature type="site" description="Important for catalysis" evidence="8">
    <location>
        <position position="148"/>
    </location>
</feature>
<keyword evidence="14" id="KW-1185">Reference proteome</keyword>
<evidence type="ECO:0000256" key="5">
    <source>
        <dbReference type="PIRNR" id="PIRNR000185"/>
    </source>
</evidence>
<dbReference type="InterPro" id="IPR036291">
    <property type="entry name" value="NAD(P)-bd_dom_sf"/>
</dbReference>
<dbReference type="Proteomes" id="UP000254956">
    <property type="component" value="Unassembled WGS sequence"/>
</dbReference>
<evidence type="ECO:0000313" key="12">
    <source>
        <dbReference type="EMBL" id="SUJ29763.1"/>
    </source>
</evidence>
<reference evidence="12 13" key="1">
    <citation type="submission" date="2018-06" db="EMBL/GenBank/DDBJ databases">
        <authorList>
            <consortium name="Pathogen Informatics"/>
            <person name="Doyle S."/>
        </authorList>
    </citation>
    <scope>NUCLEOTIDE SEQUENCE [LARGE SCALE GENOMIC DNA]</scope>
    <source>
        <strain evidence="12 13">NCTC12413</strain>
    </source>
</reference>
<evidence type="ECO:0000256" key="6">
    <source>
        <dbReference type="PIRSR" id="PIRSR000185-1"/>
    </source>
</evidence>
<feature type="binding site" evidence="7">
    <location>
        <position position="192"/>
    </location>
    <ligand>
        <name>NAD(+)</name>
        <dbReference type="ChEBI" id="CHEBI:57540"/>
    </ligand>
</feature>
<dbReference type="InterPro" id="IPR033922">
    <property type="entry name" value="NAD_bind_Glu_DH"/>
</dbReference>
<dbReference type="GO" id="GO:0006538">
    <property type="term" value="P:L-glutamate catabolic process"/>
    <property type="evidence" value="ECO:0007669"/>
    <property type="project" value="TreeGrafter"/>
</dbReference>
<evidence type="ECO:0000259" key="10">
    <source>
        <dbReference type="SMART" id="SM00839"/>
    </source>
</evidence>
<evidence type="ECO:0000256" key="2">
    <source>
        <dbReference type="ARBA" id="ARBA00023002"/>
    </source>
</evidence>
<dbReference type="Proteomes" id="UP000321598">
    <property type="component" value="Unassembled WGS sequence"/>
</dbReference>
<dbReference type="InterPro" id="IPR014362">
    <property type="entry name" value="Glu_DH"/>
</dbReference>
<evidence type="ECO:0000313" key="14">
    <source>
        <dbReference type="Proteomes" id="UP000321598"/>
    </source>
</evidence>
<dbReference type="InterPro" id="IPR046346">
    <property type="entry name" value="Aminoacid_DH-like_N_sf"/>
</dbReference>
<gene>
    <name evidence="12" type="primary">gluD_2</name>
    <name evidence="12" type="ORF">NCTC12413_02589</name>
    <name evidence="11" type="ORF">SAR03_03350</name>
</gene>
<dbReference type="STRING" id="1212545.SARL_04401"/>
<comment type="catalytic activity">
    <reaction evidence="4">
        <text>L-glutamate + NAD(+) + H2O = 2-oxoglutarate + NH4(+) + NADH + H(+)</text>
        <dbReference type="Rhea" id="RHEA:15133"/>
        <dbReference type="ChEBI" id="CHEBI:15377"/>
        <dbReference type="ChEBI" id="CHEBI:15378"/>
        <dbReference type="ChEBI" id="CHEBI:16810"/>
        <dbReference type="ChEBI" id="CHEBI:28938"/>
        <dbReference type="ChEBI" id="CHEBI:29985"/>
        <dbReference type="ChEBI" id="CHEBI:57540"/>
        <dbReference type="ChEBI" id="CHEBI:57945"/>
        <dbReference type="EC" id="1.4.1.2"/>
    </reaction>
</comment>
<feature type="binding site" evidence="7">
    <location>
        <position position="223"/>
    </location>
    <ligand>
        <name>NAD(+)</name>
        <dbReference type="ChEBI" id="CHEBI:57540"/>
    </ligand>
</feature>
<dbReference type="Pfam" id="PF02812">
    <property type="entry name" value="ELFV_dehydrog_N"/>
    <property type="match status" value="1"/>
</dbReference>
<name>A0A380CW68_9STAP</name>
<dbReference type="Gene3D" id="1.10.8.1210">
    <property type="match status" value="2"/>
</dbReference>
<feature type="binding site" evidence="7">
    <location>
        <position position="350"/>
    </location>
    <ligand>
        <name>substrate</name>
    </ligand>
</feature>
<dbReference type="FunFam" id="3.40.50.10860:FF:000008">
    <property type="entry name" value="Glutamate dehydrogenase"/>
    <property type="match status" value="1"/>
</dbReference>
<dbReference type="PIRSF" id="PIRSF000185">
    <property type="entry name" value="Glu_DH"/>
    <property type="match status" value="1"/>
</dbReference>
<evidence type="ECO:0000256" key="3">
    <source>
        <dbReference type="ARBA" id="ARBA00023027"/>
    </source>
</evidence>
<organism evidence="12 13">
    <name type="scientific">Staphylococcus arlettae</name>
    <dbReference type="NCBI Taxonomy" id="29378"/>
    <lineage>
        <taxon>Bacteria</taxon>
        <taxon>Bacillati</taxon>
        <taxon>Bacillota</taxon>
        <taxon>Bacilli</taxon>
        <taxon>Bacillales</taxon>
        <taxon>Staphylococcaceae</taxon>
        <taxon>Staphylococcus</taxon>
    </lineage>
</organism>
<dbReference type="SMART" id="SM00839">
    <property type="entry name" value="ELFV_dehydrog"/>
    <property type="match status" value="1"/>
</dbReference>
<sequence>MNMTENSNLVSSTQEIIEEALHNLGFDNGMFDLIKEPLRFLEVRIPVKMDDGTVKTFTGYRSQHNDAVGPTKGGIRFHPDVTKEEVKALSMWMTLKSGIVDLPYGGGKGAIICDPRQLSQLELERLSRGYVRAISQFVGPDSDIPAPDVYTNAQIMSWMMDEYSKISRANAFGFITGKPVALGGSEGREQATALGAVITIEEAIKRLGRDIKGARVVVQGFGNAGSFIAKILYDKGAKIVGVSESLAGVYDANGLDIDRLIELRAEHGRFTNVIDDTISNDELLEVDCDILVPAAIANQITIDNAHKIKASIIAEAANGPTTKEATRILTERNVLLIPDVLASAGGVTVSYFEWVQNKQGLYWSEKEVNERLRVKMVEAFNTIYDLAQDRNIDMRLAAYVIGVKRTAEATRFRGWA</sequence>
<feature type="domain" description="Glutamate/phenylalanine/leucine/valine/L-tryptophan dehydrogenase C-terminal" evidence="10">
    <location>
        <begin position="185"/>
        <end position="414"/>
    </location>
</feature>
<dbReference type="GO" id="GO:0000166">
    <property type="term" value="F:nucleotide binding"/>
    <property type="evidence" value="ECO:0007669"/>
    <property type="project" value="UniProtKB-KW"/>
</dbReference>
<proteinExistence type="inferred from homology"/>
<keyword evidence="2 5" id="KW-0560">Oxidoreductase</keyword>
<comment type="similarity">
    <text evidence="1 5 9">Belongs to the Glu/Leu/Phe/Val dehydrogenases family.</text>
</comment>
<evidence type="ECO:0000313" key="13">
    <source>
        <dbReference type="Proteomes" id="UP000254956"/>
    </source>
</evidence>
<keyword evidence="3 7" id="KW-0520">NAD</keyword>
<dbReference type="Pfam" id="PF00208">
    <property type="entry name" value="ELFV_dehydrog"/>
    <property type="match status" value="1"/>
</dbReference>
<evidence type="ECO:0000313" key="11">
    <source>
        <dbReference type="EMBL" id="GEP99297.1"/>
    </source>
</evidence>
<accession>A0A380CW68</accession>
<keyword evidence="7" id="KW-0547">Nucleotide-binding</keyword>
<dbReference type="Gene3D" id="3.40.50.10860">
    <property type="entry name" value="Leucine Dehydrogenase, chain A, domain 1"/>
    <property type="match status" value="1"/>
</dbReference>
<dbReference type="PRINTS" id="PR00082">
    <property type="entry name" value="GLFDHDRGNASE"/>
</dbReference>
<dbReference type="InterPro" id="IPR006097">
    <property type="entry name" value="Glu/Leu/Phe/Val/Trp_DH_dimer"/>
</dbReference>
<dbReference type="InterPro" id="IPR006096">
    <property type="entry name" value="Glu/Leu/Phe/Val/Trp_DH_C"/>
</dbReference>
<dbReference type="SUPFAM" id="SSF53223">
    <property type="entry name" value="Aminoacid dehydrogenase-like, N-terminal domain"/>
    <property type="match status" value="1"/>
</dbReference>
<protein>
    <recommendedName>
        <fullName evidence="5">Glutamate dehydrogenase</fullName>
    </recommendedName>
</protein>
<dbReference type="EMBL" id="BKAV01000002">
    <property type="protein sequence ID" value="GEP99297.1"/>
    <property type="molecule type" value="Genomic_DNA"/>
</dbReference>
<evidence type="ECO:0000256" key="4">
    <source>
        <dbReference type="ARBA" id="ARBA00047898"/>
    </source>
</evidence>
<dbReference type="AlphaFoldDB" id="A0A380CW68"/>
<reference evidence="11 14" key="2">
    <citation type="submission" date="2019-07" db="EMBL/GenBank/DDBJ databases">
        <title>Whole genome shotgun sequence of Staphylococcus arlettae NBRC 109765.</title>
        <authorList>
            <person name="Hosoyama A."/>
            <person name="Uohara A."/>
            <person name="Ohji S."/>
            <person name="Ichikawa N."/>
        </authorList>
    </citation>
    <scope>NUCLEOTIDE SEQUENCE [LARGE SCALE GENOMIC DNA]</scope>
    <source>
        <strain evidence="11 14">NBRC 109765</strain>
    </source>
</reference>
<dbReference type="GO" id="GO:0004352">
    <property type="term" value="F:glutamate dehydrogenase (NAD+) activity"/>
    <property type="evidence" value="ECO:0007669"/>
    <property type="project" value="UniProtKB-EC"/>
</dbReference>
<dbReference type="InterPro" id="IPR006095">
    <property type="entry name" value="Glu/Leu/Phe/Val/Trp_DH"/>
</dbReference>
<dbReference type="SUPFAM" id="SSF51735">
    <property type="entry name" value="NAD(P)-binding Rossmann-fold domains"/>
    <property type="match status" value="1"/>
</dbReference>
<dbReference type="EMBL" id="UGZE01000001">
    <property type="protein sequence ID" value="SUJ29763.1"/>
    <property type="molecule type" value="Genomic_DNA"/>
</dbReference>
<dbReference type="CDD" id="cd01076">
    <property type="entry name" value="NAD_bind_1_Glu_DH"/>
    <property type="match status" value="1"/>
</dbReference>
<evidence type="ECO:0000256" key="9">
    <source>
        <dbReference type="RuleBase" id="RU004417"/>
    </source>
</evidence>
<feature type="active site" description="Proton donor" evidence="6">
    <location>
        <position position="108"/>
    </location>
</feature>
<dbReference type="PANTHER" id="PTHR11606">
    <property type="entry name" value="GLUTAMATE DEHYDROGENASE"/>
    <property type="match status" value="1"/>
</dbReference>
<evidence type="ECO:0000256" key="1">
    <source>
        <dbReference type="ARBA" id="ARBA00006382"/>
    </source>
</evidence>